<dbReference type="InterPro" id="IPR005123">
    <property type="entry name" value="Oxoglu/Fe-dep_dioxygenase_dom"/>
</dbReference>
<dbReference type="InterPro" id="IPR023550">
    <property type="entry name" value="PKHD_hydroxylase"/>
</dbReference>
<evidence type="ECO:0000256" key="7">
    <source>
        <dbReference type="HAMAP-Rule" id="MF_00657"/>
    </source>
</evidence>
<dbReference type="Gene3D" id="2.60.120.620">
    <property type="entry name" value="q2cbj1_9rhob like domain"/>
    <property type="match status" value="1"/>
</dbReference>
<dbReference type="GO" id="GO:0016706">
    <property type="term" value="F:2-oxoglutarate-dependent dioxygenase activity"/>
    <property type="evidence" value="ECO:0007669"/>
    <property type="project" value="UniProtKB-UniRule"/>
</dbReference>
<dbReference type="HAMAP" id="MF_00657">
    <property type="entry name" value="Hydroxyl_YbiX"/>
    <property type="match status" value="1"/>
</dbReference>
<dbReference type="Proteomes" id="UP000019760">
    <property type="component" value="Unassembled WGS sequence"/>
</dbReference>
<proteinExistence type="inferred from homology"/>
<dbReference type="GO" id="GO:0005506">
    <property type="term" value="F:iron ion binding"/>
    <property type="evidence" value="ECO:0007669"/>
    <property type="project" value="UniProtKB-UniRule"/>
</dbReference>
<reference evidence="9 10" key="2">
    <citation type="journal article" date="2014" name="FEMS Microbiol. Lett.">
        <title>Draft genomic DNA sequence of the facultatively methylotrophic bacterium Acidomonas methanolica type strain MB58.</title>
        <authorList>
            <person name="Higashiura N."/>
            <person name="Hadano H."/>
            <person name="Hirakawa H."/>
            <person name="Matsutani M."/>
            <person name="Takabe S."/>
            <person name="Matsushita K."/>
            <person name="Azuma Y."/>
        </authorList>
    </citation>
    <scope>NUCLEOTIDE SEQUENCE [LARGE SCALE GENOMIC DNA]</scope>
    <source>
        <strain evidence="9 10">MB58</strain>
    </source>
</reference>
<dbReference type="InterPro" id="IPR006620">
    <property type="entry name" value="Pro_4_hyd_alph"/>
</dbReference>
<keyword evidence="4 7" id="KW-0223">Dioxygenase</keyword>
<evidence type="ECO:0000256" key="5">
    <source>
        <dbReference type="ARBA" id="ARBA00023002"/>
    </source>
</evidence>
<dbReference type="GO" id="GO:0031418">
    <property type="term" value="F:L-ascorbic acid binding"/>
    <property type="evidence" value="ECO:0007669"/>
    <property type="project" value="UniProtKB-KW"/>
</dbReference>
<evidence type="ECO:0000256" key="1">
    <source>
        <dbReference type="ARBA" id="ARBA00001961"/>
    </source>
</evidence>
<reference evidence="10" key="1">
    <citation type="journal article" date="2014" name="FEMS Microbiol. Lett.">
        <title>Draft Genomic DNA Sequence of the Facultatively Methylotrophic Bacterium Acidomonas methanolica type strain MB58.</title>
        <authorList>
            <person name="Higashiura N."/>
            <person name="Hadano H."/>
            <person name="Hirakawa H."/>
            <person name="Matsutani M."/>
            <person name="Takabe S."/>
            <person name="Matsushita K."/>
            <person name="Azuma Y."/>
        </authorList>
    </citation>
    <scope>NUCLEOTIDE SEQUENCE [LARGE SCALE GENOMIC DNA]</scope>
    <source>
        <strain evidence="10">MB58</strain>
    </source>
</reference>
<dbReference type="SMART" id="SM00702">
    <property type="entry name" value="P4Hc"/>
    <property type="match status" value="1"/>
</dbReference>
<feature type="binding site" evidence="7">
    <location>
        <position position="97"/>
    </location>
    <ligand>
        <name>Fe cation</name>
        <dbReference type="ChEBI" id="CHEBI:24875"/>
    </ligand>
</feature>
<dbReference type="OrthoDB" id="9812472at2"/>
<protein>
    <submittedName>
        <fullName evidence="9">Oxygenase 2OG-Fe(II)/hydroxylase</fullName>
    </submittedName>
</protein>
<dbReference type="InterPro" id="IPR041097">
    <property type="entry name" value="PKHD_C"/>
</dbReference>
<feature type="binding site" evidence="7">
    <location>
        <position position="158"/>
    </location>
    <ligand>
        <name>Fe cation</name>
        <dbReference type="ChEBI" id="CHEBI:24875"/>
    </ligand>
</feature>
<dbReference type="GO" id="GO:0006974">
    <property type="term" value="P:DNA damage response"/>
    <property type="evidence" value="ECO:0007669"/>
    <property type="project" value="TreeGrafter"/>
</dbReference>
<comment type="cofactor">
    <cofactor evidence="1 7">
        <name>L-ascorbate</name>
        <dbReference type="ChEBI" id="CHEBI:38290"/>
    </cofactor>
</comment>
<organism evidence="9 10">
    <name type="scientific">Acidomonas methanolica NBRC 104435</name>
    <dbReference type="NCBI Taxonomy" id="1231351"/>
    <lineage>
        <taxon>Bacteria</taxon>
        <taxon>Pseudomonadati</taxon>
        <taxon>Pseudomonadota</taxon>
        <taxon>Alphaproteobacteria</taxon>
        <taxon>Acetobacterales</taxon>
        <taxon>Acetobacteraceae</taxon>
        <taxon>Acidomonas</taxon>
    </lineage>
</organism>
<accession>A0A023D2I4</accession>
<feature type="domain" description="Fe2OG dioxygenase" evidence="8">
    <location>
        <begin position="78"/>
        <end position="177"/>
    </location>
</feature>
<feature type="binding site" evidence="7">
    <location>
        <position position="99"/>
    </location>
    <ligand>
        <name>Fe cation</name>
        <dbReference type="ChEBI" id="CHEBI:24875"/>
    </ligand>
</feature>
<dbReference type="EMBL" id="BAND01000020">
    <property type="protein sequence ID" value="GAJ28342.1"/>
    <property type="molecule type" value="Genomic_DNA"/>
</dbReference>
<dbReference type="PANTHER" id="PTHR41536:SF1">
    <property type="entry name" value="PKHD-TYPE HYDROXYLASE YBIX"/>
    <property type="match status" value="1"/>
</dbReference>
<dbReference type="SUPFAM" id="SSF51197">
    <property type="entry name" value="Clavaminate synthase-like"/>
    <property type="match status" value="1"/>
</dbReference>
<comment type="caution">
    <text evidence="9">The sequence shown here is derived from an EMBL/GenBank/DDBJ whole genome shotgun (WGS) entry which is preliminary data.</text>
</comment>
<dbReference type="NCBIfam" id="NF003974">
    <property type="entry name" value="PRK05467.1-3"/>
    <property type="match status" value="1"/>
</dbReference>
<keyword evidence="5 7" id="KW-0560">Oxidoreductase</keyword>
<keyword evidence="3 7" id="KW-0847">Vitamin C</keyword>
<name>A0A023D2I4_ACIMT</name>
<comment type="cofactor">
    <cofactor evidence="7">
        <name>Fe(2+)</name>
        <dbReference type="ChEBI" id="CHEBI:29033"/>
    </cofactor>
    <text evidence="7">Binds 1 Fe(2+) ion per subunit.</text>
</comment>
<evidence type="ECO:0000313" key="9">
    <source>
        <dbReference type="EMBL" id="GAJ28342.1"/>
    </source>
</evidence>
<dbReference type="Gene3D" id="4.10.860.20">
    <property type="entry name" value="Rabenosyn, Rab binding domain"/>
    <property type="match status" value="1"/>
</dbReference>
<dbReference type="GO" id="GO:0006879">
    <property type="term" value="P:intracellular iron ion homeostasis"/>
    <property type="evidence" value="ECO:0007669"/>
    <property type="project" value="TreeGrafter"/>
</dbReference>
<dbReference type="NCBIfam" id="NF003975">
    <property type="entry name" value="PRK05467.1-4"/>
    <property type="match status" value="1"/>
</dbReference>
<evidence type="ECO:0000256" key="2">
    <source>
        <dbReference type="ARBA" id="ARBA00022723"/>
    </source>
</evidence>
<keyword evidence="10" id="KW-1185">Reference proteome</keyword>
<evidence type="ECO:0000313" key="10">
    <source>
        <dbReference type="Proteomes" id="UP000019760"/>
    </source>
</evidence>
<evidence type="ECO:0000259" key="8">
    <source>
        <dbReference type="PROSITE" id="PS51471"/>
    </source>
</evidence>
<dbReference type="InterPro" id="IPR044862">
    <property type="entry name" value="Pro_4_hyd_alph_FE2OG_OXY"/>
</dbReference>
<dbReference type="Pfam" id="PF18331">
    <property type="entry name" value="PKHD_C"/>
    <property type="match status" value="1"/>
</dbReference>
<keyword evidence="6 7" id="KW-0408">Iron</keyword>
<feature type="binding site" evidence="7">
    <location>
        <position position="168"/>
    </location>
    <ligand>
        <name>2-oxoglutarate</name>
        <dbReference type="ChEBI" id="CHEBI:16810"/>
    </ligand>
</feature>
<dbReference type="AlphaFoldDB" id="A0A023D2I4"/>
<gene>
    <name evidence="9" type="ORF">Amme_020_011</name>
</gene>
<sequence>MLIEIPAVLEPETLRHLRARLAEAAWGDGTATAGHQSAKAKHNLQIDARDPLAKELGETVLGILGRHPLFLSAALPQRVFPPLFARYRAGTDWFGDHVDNAIRYWQGGTLRTDLSSTLFLSDPESYDGGELTIQDSFGPRSVKLPAGSLVLYPSSSLHGVTPVSRGERLAAVFWTQSLVRDDGQRRILFELDQEIQALQRDAASQDALAPRVLALTNIYHNLVRRWATP</sequence>
<evidence type="ECO:0000256" key="4">
    <source>
        <dbReference type="ARBA" id="ARBA00022964"/>
    </source>
</evidence>
<dbReference type="PROSITE" id="PS51471">
    <property type="entry name" value="FE2OG_OXY"/>
    <property type="match status" value="1"/>
</dbReference>
<evidence type="ECO:0000256" key="6">
    <source>
        <dbReference type="ARBA" id="ARBA00023004"/>
    </source>
</evidence>
<dbReference type="PANTHER" id="PTHR41536">
    <property type="entry name" value="PKHD-TYPE HYDROXYLASE YBIX"/>
    <property type="match status" value="1"/>
</dbReference>
<keyword evidence="2 7" id="KW-0479">Metal-binding</keyword>
<dbReference type="RefSeq" id="WP_042056807.1">
    <property type="nucleotide sequence ID" value="NZ_BAND01000020.1"/>
</dbReference>
<evidence type="ECO:0000256" key="3">
    <source>
        <dbReference type="ARBA" id="ARBA00022896"/>
    </source>
</evidence>
<dbReference type="Pfam" id="PF13640">
    <property type="entry name" value="2OG-FeII_Oxy_3"/>
    <property type="match status" value="1"/>
</dbReference>